<dbReference type="EMBL" id="WNBM01000001">
    <property type="protein sequence ID" value="MTT74897.1"/>
    <property type="molecule type" value="Genomic_DNA"/>
</dbReference>
<evidence type="ECO:0000259" key="10">
    <source>
        <dbReference type="PROSITE" id="PS50905"/>
    </source>
</evidence>
<name>A0A7X3BUA8_9FIRM</name>
<dbReference type="Proteomes" id="UP000443070">
    <property type="component" value="Unassembled WGS sequence"/>
</dbReference>
<dbReference type="GO" id="GO:0005829">
    <property type="term" value="C:cytosol"/>
    <property type="evidence" value="ECO:0007669"/>
    <property type="project" value="TreeGrafter"/>
</dbReference>
<evidence type="ECO:0000256" key="9">
    <source>
        <dbReference type="RuleBase" id="RU361145"/>
    </source>
</evidence>
<dbReference type="EC" id="1.16.3.2" evidence="9"/>
<evidence type="ECO:0000313" key="12">
    <source>
        <dbReference type="EMBL" id="MTU03028.1"/>
    </source>
</evidence>
<reference evidence="13 14" key="1">
    <citation type="journal article" date="2019" name="Nat. Med.">
        <title>A library of human gut bacterial isolates paired with longitudinal multiomics data enables mechanistic microbiome research.</title>
        <authorList>
            <person name="Poyet M."/>
            <person name="Groussin M."/>
            <person name="Gibbons S.M."/>
            <person name="Avila-Pacheco J."/>
            <person name="Jiang X."/>
            <person name="Kearney S.M."/>
            <person name="Perrotta A.R."/>
            <person name="Berdy B."/>
            <person name="Zhao S."/>
            <person name="Lieberman T.D."/>
            <person name="Swanson P.K."/>
            <person name="Smith M."/>
            <person name="Roesemann S."/>
            <person name="Alexander J.E."/>
            <person name="Rich S.A."/>
            <person name="Livny J."/>
            <person name="Vlamakis H."/>
            <person name="Clish C."/>
            <person name="Bullock K."/>
            <person name="Deik A."/>
            <person name="Scott J."/>
            <person name="Pierce K.A."/>
            <person name="Xavier R.J."/>
            <person name="Alm E.J."/>
        </authorList>
    </citation>
    <scope>NUCLEOTIDE SEQUENCE [LARGE SCALE GENOMIC DNA]</scope>
    <source>
        <strain evidence="11 14">BIOML-A13</strain>
        <strain evidence="12 13">BIOML-A3</strain>
    </source>
</reference>
<dbReference type="GO" id="GO:0006826">
    <property type="term" value="P:iron ion transport"/>
    <property type="evidence" value="ECO:0007669"/>
    <property type="project" value="InterPro"/>
</dbReference>
<evidence type="ECO:0000313" key="13">
    <source>
        <dbReference type="Proteomes" id="UP000443070"/>
    </source>
</evidence>
<comment type="caution">
    <text evidence="11">The sequence shown here is derived from an EMBL/GenBank/DDBJ whole genome shotgun (WGS) entry which is preliminary data.</text>
</comment>
<dbReference type="GO" id="GO:0008198">
    <property type="term" value="F:ferrous iron binding"/>
    <property type="evidence" value="ECO:0007669"/>
    <property type="project" value="TreeGrafter"/>
</dbReference>
<dbReference type="PANTHER" id="PTHR11431:SF127">
    <property type="entry name" value="BACTERIAL NON-HEME FERRITIN"/>
    <property type="match status" value="1"/>
</dbReference>
<comment type="similarity">
    <text evidence="2 9">Belongs to the ferritin family. Prokaryotic subfamily.</text>
</comment>
<dbReference type="Pfam" id="PF00210">
    <property type="entry name" value="Ferritin"/>
    <property type="match status" value="1"/>
</dbReference>
<dbReference type="AlphaFoldDB" id="A0A7X3BUA8"/>
<evidence type="ECO:0000256" key="7">
    <source>
        <dbReference type="ARBA" id="ARBA00048035"/>
    </source>
</evidence>
<feature type="binding site" evidence="8">
    <location>
        <position position="93"/>
    </location>
    <ligand>
        <name>Fe cation</name>
        <dbReference type="ChEBI" id="CHEBI:24875"/>
        <label>1</label>
    </ligand>
</feature>
<feature type="binding site" evidence="8">
    <location>
        <position position="52"/>
    </location>
    <ligand>
        <name>Fe cation</name>
        <dbReference type="ChEBI" id="CHEBI:24875"/>
        <label>1</label>
    </ligand>
</feature>
<gene>
    <name evidence="11" type="ORF">GMD11_01265</name>
    <name evidence="12" type="ORF">GMD18_01260</name>
</gene>
<comment type="catalytic activity">
    <reaction evidence="7 9">
        <text>4 Fe(2+) + O2 + 6 H2O = 4 iron(III) oxide-hydroxide + 12 H(+)</text>
        <dbReference type="Rhea" id="RHEA:11972"/>
        <dbReference type="ChEBI" id="CHEBI:15377"/>
        <dbReference type="ChEBI" id="CHEBI:15378"/>
        <dbReference type="ChEBI" id="CHEBI:15379"/>
        <dbReference type="ChEBI" id="CHEBI:29033"/>
        <dbReference type="ChEBI" id="CHEBI:78619"/>
        <dbReference type="EC" id="1.16.3.2"/>
    </reaction>
</comment>
<protein>
    <recommendedName>
        <fullName evidence="9">Ferritin</fullName>
        <ecNumber evidence="9">1.16.3.2</ecNumber>
    </recommendedName>
</protein>
<dbReference type="Proteomes" id="UP000484547">
    <property type="component" value="Unassembled WGS sequence"/>
</dbReference>
<dbReference type="SUPFAM" id="SSF47240">
    <property type="entry name" value="Ferritin-like"/>
    <property type="match status" value="1"/>
</dbReference>
<evidence type="ECO:0000256" key="1">
    <source>
        <dbReference type="ARBA" id="ARBA00002485"/>
    </source>
</evidence>
<evidence type="ECO:0000256" key="3">
    <source>
        <dbReference type="ARBA" id="ARBA00022434"/>
    </source>
</evidence>
<dbReference type="PANTHER" id="PTHR11431">
    <property type="entry name" value="FERRITIN"/>
    <property type="match status" value="1"/>
</dbReference>
<keyword evidence="3 9" id="KW-0409">Iron storage</keyword>
<organism evidence="11 14">
    <name type="scientific">Phascolarctobacterium faecium</name>
    <dbReference type="NCBI Taxonomy" id="33025"/>
    <lineage>
        <taxon>Bacteria</taxon>
        <taxon>Bacillati</taxon>
        <taxon>Bacillota</taxon>
        <taxon>Negativicutes</taxon>
        <taxon>Acidaminococcales</taxon>
        <taxon>Acidaminococcaceae</taxon>
        <taxon>Phascolarctobacterium</taxon>
    </lineage>
</organism>
<dbReference type="InterPro" id="IPR009040">
    <property type="entry name" value="Ferritin-like_diiron"/>
</dbReference>
<dbReference type="FunFam" id="1.20.1260.10:FF:000001">
    <property type="entry name" value="Non-heme ferritin"/>
    <property type="match status" value="1"/>
</dbReference>
<evidence type="ECO:0000256" key="8">
    <source>
        <dbReference type="PIRSR" id="PIRSR601519-1"/>
    </source>
</evidence>
<feature type="binding site" evidence="8">
    <location>
        <position position="49"/>
    </location>
    <ligand>
        <name>Fe cation</name>
        <dbReference type="ChEBI" id="CHEBI:24875"/>
        <label>1</label>
    </ligand>
</feature>
<evidence type="ECO:0000256" key="5">
    <source>
        <dbReference type="ARBA" id="ARBA00023002"/>
    </source>
</evidence>
<dbReference type="InterPro" id="IPR001519">
    <property type="entry name" value="Ferritin"/>
</dbReference>
<evidence type="ECO:0000313" key="14">
    <source>
        <dbReference type="Proteomes" id="UP000484547"/>
    </source>
</evidence>
<dbReference type="OrthoDB" id="9801481at2"/>
<keyword evidence="6 8" id="KW-0408">Iron</keyword>
<dbReference type="InterPro" id="IPR041719">
    <property type="entry name" value="Ferritin_prok"/>
</dbReference>
<evidence type="ECO:0000256" key="2">
    <source>
        <dbReference type="ARBA" id="ARBA00006950"/>
    </source>
</evidence>
<keyword evidence="13" id="KW-1185">Reference proteome</keyword>
<dbReference type="InterPro" id="IPR008331">
    <property type="entry name" value="Ferritin_DPS_dom"/>
</dbReference>
<keyword evidence="4 8" id="KW-0479">Metal-binding</keyword>
<evidence type="ECO:0000256" key="4">
    <source>
        <dbReference type="ARBA" id="ARBA00022723"/>
    </source>
</evidence>
<keyword evidence="5" id="KW-0560">Oxidoreductase</keyword>
<dbReference type="PROSITE" id="PS50905">
    <property type="entry name" value="FERRITIN_LIKE"/>
    <property type="match status" value="1"/>
</dbReference>
<comment type="function">
    <text evidence="1 9">Iron-storage protein.</text>
</comment>
<dbReference type="InterPro" id="IPR012347">
    <property type="entry name" value="Ferritin-like"/>
</dbReference>
<evidence type="ECO:0000313" key="11">
    <source>
        <dbReference type="EMBL" id="MTT74897.1"/>
    </source>
</evidence>
<dbReference type="EMBL" id="WNBW01000001">
    <property type="protein sequence ID" value="MTU03028.1"/>
    <property type="molecule type" value="Genomic_DNA"/>
</dbReference>
<comment type="subcellular location">
    <subcellularLocation>
        <location evidence="9">Cytoplasm</location>
    </subcellularLocation>
</comment>
<dbReference type="InterPro" id="IPR009078">
    <property type="entry name" value="Ferritin-like_SF"/>
</dbReference>
<sequence length="162" mass="19077">MNKKVYKVFNEQVQAELYSAYMYLAMSLDMEAKNYKGMAKWLYLQYEEEREHALRFVKFMQDCGVQPQLLQIDMPVADYGTPLNLFKKVLEHEKYVTSRIYDMYEVALKEKDYAAKSCLKWFIDEQVEEEANASEIVEKLEMIGDNISGLFYLDGQLGARKD</sequence>
<dbReference type="CDD" id="cd01055">
    <property type="entry name" value="Nonheme_Ferritin"/>
    <property type="match status" value="1"/>
</dbReference>
<feature type="domain" description="Ferritin-like diiron" evidence="10">
    <location>
        <begin position="1"/>
        <end position="144"/>
    </location>
</feature>
<proteinExistence type="inferred from homology"/>
<dbReference type="GO" id="GO:0006879">
    <property type="term" value="P:intracellular iron ion homeostasis"/>
    <property type="evidence" value="ECO:0007669"/>
    <property type="project" value="UniProtKB-KW"/>
</dbReference>
<dbReference type="GO" id="GO:0004322">
    <property type="term" value="F:ferroxidase activity"/>
    <property type="evidence" value="ECO:0007669"/>
    <property type="project" value="TreeGrafter"/>
</dbReference>
<feature type="binding site" evidence="8">
    <location>
        <position position="16"/>
    </location>
    <ligand>
        <name>Fe cation</name>
        <dbReference type="ChEBI" id="CHEBI:24875"/>
        <label>1</label>
    </ligand>
</feature>
<dbReference type="GO" id="GO:0008199">
    <property type="term" value="F:ferric iron binding"/>
    <property type="evidence" value="ECO:0007669"/>
    <property type="project" value="InterPro"/>
</dbReference>
<keyword evidence="9" id="KW-0963">Cytoplasm</keyword>
<dbReference type="RefSeq" id="WP_155163473.1">
    <property type="nucleotide sequence ID" value="NZ_WNBG01000001.1"/>
</dbReference>
<evidence type="ECO:0000256" key="6">
    <source>
        <dbReference type="ARBA" id="ARBA00023004"/>
    </source>
</evidence>
<dbReference type="Gene3D" id="1.20.1260.10">
    <property type="match status" value="1"/>
</dbReference>
<accession>A0A7X3BUA8</accession>
<feature type="binding site" evidence="8">
    <location>
        <position position="126"/>
    </location>
    <ligand>
        <name>Fe cation</name>
        <dbReference type="ChEBI" id="CHEBI:24875"/>
        <label>1</label>
    </ligand>
</feature>
<dbReference type="GO" id="GO:0042802">
    <property type="term" value="F:identical protein binding"/>
    <property type="evidence" value="ECO:0007669"/>
    <property type="project" value="UniProtKB-ARBA"/>
</dbReference>